<keyword evidence="1" id="KW-1133">Transmembrane helix</keyword>
<accession>A0ABP9N4S5</accession>
<comment type="caution">
    <text evidence="2">The sequence shown here is derived from an EMBL/GenBank/DDBJ whole genome shotgun (WGS) entry which is preliminary data.</text>
</comment>
<name>A0ABP9N4S5_9GAMM</name>
<evidence type="ECO:0008006" key="4">
    <source>
        <dbReference type="Google" id="ProtNLM"/>
    </source>
</evidence>
<protein>
    <recommendedName>
        <fullName evidence="4">Lysis protein</fullName>
    </recommendedName>
</protein>
<gene>
    <name evidence="2" type="ORF">GCM10023211_02310</name>
</gene>
<dbReference type="Pfam" id="PF03245">
    <property type="entry name" value="Phage_lysis"/>
    <property type="match status" value="1"/>
</dbReference>
<evidence type="ECO:0000313" key="2">
    <source>
        <dbReference type="EMBL" id="GAA5104524.1"/>
    </source>
</evidence>
<feature type="transmembrane region" description="Helical" evidence="1">
    <location>
        <begin position="7"/>
        <end position="24"/>
    </location>
</feature>
<reference evidence="3" key="1">
    <citation type="journal article" date="2019" name="Int. J. Syst. Evol. Microbiol.">
        <title>The Global Catalogue of Microorganisms (GCM) 10K type strain sequencing project: providing services to taxonomists for standard genome sequencing and annotation.</title>
        <authorList>
            <consortium name="The Broad Institute Genomics Platform"/>
            <consortium name="The Broad Institute Genome Sequencing Center for Infectious Disease"/>
            <person name="Wu L."/>
            <person name="Ma J."/>
        </authorList>
    </citation>
    <scope>NUCLEOTIDE SEQUENCE [LARGE SCALE GENOMIC DNA]</scope>
    <source>
        <strain evidence="3">JCM 18050</strain>
    </source>
</reference>
<dbReference type="RefSeq" id="WP_345487871.1">
    <property type="nucleotide sequence ID" value="NZ_BAABHY010000001.1"/>
</dbReference>
<dbReference type="EMBL" id="BAABHY010000001">
    <property type="protein sequence ID" value="GAA5104524.1"/>
    <property type="molecule type" value="Genomic_DNA"/>
</dbReference>
<sequence>MSNRFKLICIVIVLSIASLMWVILNDIRQTYLELGAIQHELSALSQQFEQYQKVVQKVNDIDSKFTQELTDAKAENLHRYNNVINHVARLQLNSSKTATATLDDANACELTGEARQNYYLLRNDIITKDNVILGLQHYIREVCLAK</sequence>
<evidence type="ECO:0000313" key="3">
    <source>
        <dbReference type="Proteomes" id="UP001500171"/>
    </source>
</evidence>
<dbReference type="Proteomes" id="UP001500171">
    <property type="component" value="Unassembled WGS sequence"/>
</dbReference>
<keyword evidence="3" id="KW-1185">Reference proteome</keyword>
<dbReference type="InterPro" id="IPR004929">
    <property type="entry name" value="I-spanin"/>
</dbReference>
<organism evidence="2 3">
    <name type="scientific">Orbus sasakiae</name>
    <dbReference type="NCBI Taxonomy" id="1078475"/>
    <lineage>
        <taxon>Bacteria</taxon>
        <taxon>Pseudomonadati</taxon>
        <taxon>Pseudomonadota</taxon>
        <taxon>Gammaproteobacteria</taxon>
        <taxon>Orbales</taxon>
        <taxon>Orbaceae</taxon>
        <taxon>Orbus</taxon>
    </lineage>
</organism>
<keyword evidence="1" id="KW-0812">Transmembrane</keyword>
<keyword evidence="1" id="KW-0472">Membrane</keyword>
<proteinExistence type="predicted"/>
<evidence type="ECO:0000256" key="1">
    <source>
        <dbReference type="SAM" id="Phobius"/>
    </source>
</evidence>